<sequence>MVIKEIKLHWAVSGEDYSEIRYIQVQPQSFFQSLETISITNHEPIFSLNYLFSNFKGIIPYIWILLYSPSVPWSLMMKAA</sequence>
<protein>
    <submittedName>
        <fullName evidence="1">Uncharacterized protein</fullName>
    </submittedName>
</protein>
<reference evidence="1 2" key="1">
    <citation type="submission" date="2017-07" db="EMBL/GenBank/DDBJ databases">
        <title>The complete genome sequence of Bacillus mesonae strain H20-5, an efficient strain improving plant abiotic stress resistance.</title>
        <authorList>
            <person name="Kim S.Y."/>
            <person name="Song H."/>
            <person name="Sang M.K."/>
            <person name="Weon H.-Y."/>
            <person name="Song J."/>
        </authorList>
    </citation>
    <scope>NUCLEOTIDE SEQUENCE [LARGE SCALE GENOMIC DNA]</scope>
    <source>
        <strain evidence="1 2">H20-5</strain>
    </source>
</reference>
<accession>A0A3Q9R083</accession>
<gene>
    <name evidence="1" type="ORF">CHR53_26550</name>
</gene>
<keyword evidence="2" id="KW-1185">Reference proteome</keyword>
<dbReference type="KEGG" id="nmk:CHR53_26550"/>
<dbReference type="EMBL" id="CP022572">
    <property type="protein sequence ID" value="AZU64503.1"/>
    <property type="molecule type" value="Genomic_DNA"/>
</dbReference>
<dbReference type="Proteomes" id="UP000282892">
    <property type="component" value="Chromosome"/>
</dbReference>
<evidence type="ECO:0000313" key="1">
    <source>
        <dbReference type="EMBL" id="AZU64503.1"/>
    </source>
</evidence>
<dbReference type="AlphaFoldDB" id="A0A3Q9R083"/>
<organism evidence="1 2">
    <name type="scientific">Neobacillus mesonae</name>
    <dbReference type="NCBI Taxonomy" id="1193713"/>
    <lineage>
        <taxon>Bacteria</taxon>
        <taxon>Bacillati</taxon>
        <taxon>Bacillota</taxon>
        <taxon>Bacilli</taxon>
        <taxon>Bacillales</taxon>
        <taxon>Bacillaceae</taxon>
        <taxon>Neobacillus</taxon>
    </lineage>
</organism>
<evidence type="ECO:0000313" key="2">
    <source>
        <dbReference type="Proteomes" id="UP000282892"/>
    </source>
</evidence>
<name>A0A3Q9R083_9BACI</name>
<proteinExistence type="predicted"/>